<proteinExistence type="predicted"/>
<evidence type="ECO:0000256" key="16">
    <source>
        <dbReference type="SAM" id="MobiDB-lite"/>
    </source>
</evidence>
<reference evidence="19 20" key="1">
    <citation type="submission" date="2024-09" db="EMBL/GenBank/DDBJ databases">
        <title>Chromosome-scale assembly of Riccia sorocarpa.</title>
        <authorList>
            <person name="Paukszto L."/>
        </authorList>
    </citation>
    <scope>NUCLEOTIDE SEQUENCE [LARGE SCALE GENOMIC DNA]</scope>
    <source>
        <strain evidence="19">LP-2024</strain>
        <tissue evidence="19">Aerial parts of the thallus</tissue>
    </source>
</reference>
<keyword evidence="20" id="KW-1185">Reference proteome</keyword>
<dbReference type="CDD" id="cd17729">
    <property type="entry name" value="BRCT_CTDP1"/>
    <property type="match status" value="1"/>
</dbReference>
<evidence type="ECO:0000256" key="10">
    <source>
        <dbReference type="ARBA" id="ARBA00023163"/>
    </source>
</evidence>
<feature type="region of interest" description="Disordered" evidence="16">
    <location>
        <begin position="1156"/>
        <end position="1223"/>
    </location>
</feature>
<dbReference type="InterPro" id="IPR036412">
    <property type="entry name" value="HAD-like_sf"/>
</dbReference>
<feature type="domain" description="BRCT" evidence="17">
    <location>
        <begin position="1511"/>
        <end position="1604"/>
    </location>
</feature>
<dbReference type="SUPFAM" id="SSF52113">
    <property type="entry name" value="BRCT domain"/>
    <property type="match status" value="1"/>
</dbReference>
<feature type="compositionally biased region" description="Basic and acidic residues" evidence="16">
    <location>
        <begin position="286"/>
        <end position="297"/>
    </location>
</feature>
<comment type="subcellular location">
    <subcellularLocation>
        <location evidence="3">Nucleus</location>
    </subcellularLocation>
</comment>
<protein>
    <recommendedName>
        <fullName evidence="4">protein-serine/threonine phosphatase</fullName>
        <ecNumber evidence="4">3.1.3.16</ecNumber>
    </recommendedName>
</protein>
<feature type="compositionally biased region" description="Basic and acidic residues" evidence="16">
    <location>
        <begin position="181"/>
        <end position="192"/>
    </location>
</feature>
<feature type="compositionally biased region" description="Basic and acidic residues" evidence="16">
    <location>
        <begin position="547"/>
        <end position="556"/>
    </location>
</feature>
<dbReference type="Pfam" id="PF03031">
    <property type="entry name" value="NIF"/>
    <property type="match status" value="1"/>
</dbReference>
<dbReference type="EMBL" id="JBJQOH010000008">
    <property type="protein sequence ID" value="KAL3677432.1"/>
    <property type="molecule type" value="Genomic_DNA"/>
</dbReference>
<feature type="region of interest" description="Disordered" evidence="16">
    <location>
        <begin position="547"/>
        <end position="567"/>
    </location>
</feature>
<evidence type="ECO:0000313" key="20">
    <source>
        <dbReference type="Proteomes" id="UP001633002"/>
    </source>
</evidence>
<dbReference type="PANTHER" id="PTHR23081">
    <property type="entry name" value="RNA POLYMERASE II CTD PHOSPHATASE"/>
    <property type="match status" value="1"/>
</dbReference>
<feature type="region of interest" description="Disordered" evidence="16">
    <location>
        <begin position="664"/>
        <end position="716"/>
    </location>
</feature>
<dbReference type="InterPro" id="IPR004274">
    <property type="entry name" value="FCP1_dom"/>
</dbReference>
<dbReference type="FunFam" id="3.40.50.1000:FF:000098">
    <property type="entry name" value="RNA polymerase II C-terminal domain phosphatase-like 3"/>
    <property type="match status" value="1"/>
</dbReference>
<keyword evidence="5" id="KW-0678">Repressor</keyword>
<sequence>MDDMEPERNSRDEEDEEEHEEGEISDEEPLPPVSPSPELESSKVREDGQGVEEPAVGLTVEIDQKKDVSLMHMNLSLDDLMRKGIPSSENRKRSDPYRNDSRDERDLDEDVGERKAWNDEKSSWRRESSSFANGGYGSNLYNFAWAQAVSGRPSFSPAGSPDEERTFGPASGFRDWPADNAAREFGRELEKYRRGRSKSSEEPEDLSPVDNGKGVSAGRLARMRSVEKKDTRIGFEERFISTGRIGRVEMEDDEDSREYGDDDRAASLGVCYEDRGKRSGSGSPNGRHDDFPERTKASPEAASTIGEKDDGDREEGELEEGEIEFPPEEIPSAKEIPQVDRQTSKFDGEDSAYRSAKEKYSSKLDPRSLSKHYSRSQNDEYPSRKSRQSKSEEYERERRLSSTANLVKNVTVKDAQKSFTDVCERLQKALRNLDELYVPRPAGQQEGRQEPPPRDVSSLARQAFAGIRAVYAVRNTASGREQERDKNIFPRLLELAYSYRQKLFTVKQGRELEVMMQAMATAGRYARDAAEKAQYPRDQHILSVNKKIKDDSKQRDPPVSFPTTKQQGITKTDETNVAGRLLSLVDAKQAEEAAAIAAAALAYARSSAAARSSPAFANSLSDRQGVSSSPGQGIWGWYPSDNTSQAHGNGVHTDTGYNSSASRYQQWNEGDNRPARTISDSSPLEGTLDGRTHRANKPVVSPLPESINQPPGYQRSSSTYSVVEEDWEALSPPGASTSGYVTSTVGLPPQPAVKNESAVGKAWSGSFPQYPKNVGVTRLYSSERLPSPTPDEENEDDHGVLRPSFKDATKVLPVPEASKAPPQHGLALERPQFPKSLPVLDLSLIRTQSLDSSAAPIVSSSDRGVLTDITMLPSPTRPLDTVVESVSTLPLQSKGVLIPAKSRDPRRRPQHPSVDYDAETGNLVNVREPIQEGAPVVSVEMSRKRTSPQVDSKDDGATQKRQKILADGDKPQDNGQERGQGTGGWLDDNMGTPVPSAEQGPVEMEVDEDFSSGRLQESARSVVSCTMSVSGDERPAGIHHDLSSSLNAVKKQKADVSQQVVDTNQRRMKPRDPRRLLLEHNASRGDLSLVGGDAEFAVDTSRAPEVIPTSVLPPVKSTADDQTTSAWNSRDSRAAAPQASTIPTTGTQVMDKLSNPVGKIGSGTSVTGATAQSHPVLQGTGPSVASVGETPEFSSSKVSGETQAISANSRVEVPGSGLQKGSDLQIQKTLNQDTGPRKPKASPGQWGASQVHPGLEKILEELSEKERLAVQQERERRMEEQDRMFSEGKLCLVLDLDHTLLNSAKFSEIEPEWEHRLRIAEAAERSRTNRDPLERRELYRFPHMSMWTKLRPGIWKFLARASQLFELHVYTMGNKVYATEMAKLLDPTGTLFAGRVISKGDDGDGDDIIPKSKDLDGVLGMESAVIIIDDSARVWPHHSHNLIVVERYMYFPCSRRQFGLAGPSLLEVGHDEREADGMIASVLGVIDRIHKSFFENQRLREVDVRDILAAEQRQVLAGCKVVFSRIFPVGEAQPHLHPLWRTAEQFGAVCTTKIDDDVTHVVAISPGTDKVNWALSTGRFVVRPAWIEASSILYRRANERDFSVPSQ</sequence>
<dbReference type="PROSITE" id="PS50172">
    <property type="entry name" value="BRCT"/>
    <property type="match status" value="1"/>
</dbReference>
<evidence type="ECO:0000256" key="14">
    <source>
        <dbReference type="ARBA" id="ARBA00063107"/>
    </source>
</evidence>
<evidence type="ECO:0000256" key="4">
    <source>
        <dbReference type="ARBA" id="ARBA00013081"/>
    </source>
</evidence>
<keyword evidence="15" id="KW-0175">Coiled coil</keyword>
<feature type="region of interest" description="Disordered" evidence="16">
    <location>
        <begin position="1231"/>
        <end position="1250"/>
    </location>
</feature>
<evidence type="ECO:0000256" key="12">
    <source>
        <dbReference type="ARBA" id="ARBA00047761"/>
    </source>
</evidence>
<keyword evidence="10" id="KW-0804">Transcription</keyword>
<feature type="compositionally biased region" description="Basic and acidic residues" evidence="16">
    <location>
        <begin position="112"/>
        <end position="128"/>
    </location>
</feature>
<evidence type="ECO:0000259" key="17">
    <source>
        <dbReference type="PROSITE" id="PS50172"/>
    </source>
</evidence>
<feature type="compositionally biased region" description="Polar residues" evidence="16">
    <location>
        <begin position="1120"/>
        <end position="1129"/>
    </location>
</feature>
<feature type="compositionally biased region" description="Basic and acidic residues" evidence="16">
    <location>
        <begin position="89"/>
        <end position="105"/>
    </location>
</feature>
<comment type="subunit">
    <text evidence="14">Interacts with RAP74.</text>
</comment>
<gene>
    <name evidence="19" type="ORF">R1sor_027380</name>
</gene>
<dbReference type="SUPFAM" id="SSF56784">
    <property type="entry name" value="HAD-like"/>
    <property type="match status" value="1"/>
</dbReference>
<comment type="cofactor">
    <cofactor evidence="2">
        <name>Mg(2+)</name>
        <dbReference type="ChEBI" id="CHEBI:18420"/>
    </cofactor>
</comment>
<comment type="cofactor">
    <cofactor evidence="1">
        <name>Mn(2+)</name>
        <dbReference type="ChEBI" id="CHEBI:29035"/>
    </cofactor>
</comment>
<feature type="compositionally biased region" description="Basic and acidic residues" evidence="16">
    <location>
        <begin position="377"/>
        <end position="400"/>
    </location>
</feature>
<dbReference type="Pfam" id="PF00533">
    <property type="entry name" value="BRCT"/>
    <property type="match status" value="1"/>
</dbReference>
<feature type="compositionally biased region" description="Basic and acidic residues" evidence="16">
    <location>
        <begin position="342"/>
        <end position="368"/>
    </location>
</feature>
<feature type="compositionally biased region" description="Acidic residues" evidence="16">
    <location>
        <begin position="12"/>
        <end position="29"/>
    </location>
</feature>
<evidence type="ECO:0000256" key="9">
    <source>
        <dbReference type="ARBA" id="ARBA00023015"/>
    </source>
</evidence>
<evidence type="ECO:0000256" key="15">
    <source>
        <dbReference type="SAM" id="Coils"/>
    </source>
</evidence>
<evidence type="ECO:0000256" key="8">
    <source>
        <dbReference type="ARBA" id="ARBA00022884"/>
    </source>
</evidence>
<feature type="compositionally biased region" description="Polar residues" evidence="16">
    <location>
        <begin position="1162"/>
        <end position="1183"/>
    </location>
</feature>
<name>A0ABD3GE05_9MARC</name>
<evidence type="ECO:0000256" key="13">
    <source>
        <dbReference type="ARBA" id="ARBA00048336"/>
    </source>
</evidence>
<comment type="catalytic activity">
    <reaction evidence="13">
        <text>O-phospho-L-threonyl-[protein] + H2O = L-threonyl-[protein] + phosphate</text>
        <dbReference type="Rhea" id="RHEA:47004"/>
        <dbReference type="Rhea" id="RHEA-COMP:11060"/>
        <dbReference type="Rhea" id="RHEA-COMP:11605"/>
        <dbReference type="ChEBI" id="CHEBI:15377"/>
        <dbReference type="ChEBI" id="CHEBI:30013"/>
        <dbReference type="ChEBI" id="CHEBI:43474"/>
        <dbReference type="ChEBI" id="CHEBI:61977"/>
        <dbReference type="EC" id="3.1.3.16"/>
    </reaction>
</comment>
<dbReference type="NCBIfam" id="TIGR02250">
    <property type="entry name" value="FCP1_euk"/>
    <property type="match status" value="1"/>
</dbReference>
<evidence type="ECO:0000313" key="19">
    <source>
        <dbReference type="EMBL" id="KAL3677432.1"/>
    </source>
</evidence>
<feature type="compositionally biased region" description="Basic and acidic residues" evidence="16">
    <location>
        <begin position="951"/>
        <end position="976"/>
    </location>
</feature>
<dbReference type="EC" id="3.1.3.16" evidence="4"/>
<evidence type="ECO:0000256" key="1">
    <source>
        <dbReference type="ARBA" id="ARBA00001936"/>
    </source>
</evidence>
<evidence type="ECO:0000256" key="11">
    <source>
        <dbReference type="ARBA" id="ARBA00023242"/>
    </source>
</evidence>
<dbReference type="InterPro" id="IPR057473">
    <property type="entry name" value="ARM_CPL3"/>
</dbReference>
<feature type="compositionally biased region" description="Polar residues" evidence="16">
    <location>
        <begin position="706"/>
        <end position="716"/>
    </location>
</feature>
<keyword evidence="8" id="KW-0694">RNA-binding</keyword>
<feature type="region of interest" description="Disordered" evidence="16">
    <location>
        <begin position="151"/>
        <end position="407"/>
    </location>
</feature>
<evidence type="ECO:0000256" key="5">
    <source>
        <dbReference type="ARBA" id="ARBA00022491"/>
    </source>
</evidence>
<dbReference type="GO" id="GO:0003723">
    <property type="term" value="F:RNA binding"/>
    <property type="evidence" value="ECO:0007669"/>
    <property type="project" value="UniProtKB-KW"/>
</dbReference>
<evidence type="ECO:0000256" key="3">
    <source>
        <dbReference type="ARBA" id="ARBA00004123"/>
    </source>
</evidence>
<dbReference type="PROSITE" id="PS50969">
    <property type="entry name" value="FCP1"/>
    <property type="match status" value="1"/>
</dbReference>
<dbReference type="InterPro" id="IPR023214">
    <property type="entry name" value="HAD_sf"/>
</dbReference>
<feature type="compositionally biased region" description="Basic and acidic residues" evidence="16">
    <location>
        <begin position="1"/>
        <end position="11"/>
    </location>
</feature>
<feature type="compositionally biased region" description="Acidic residues" evidence="16">
    <location>
        <begin position="312"/>
        <end position="327"/>
    </location>
</feature>
<feature type="region of interest" description="Disordered" evidence="16">
    <location>
        <begin position="1"/>
        <end position="129"/>
    </location>
</feature>
<dbReference type="InterPro" id="IPR001357">
    <property type="entry name" value="BRCT_dom"/>
</dbReference>
<feature type="compositionally biased region" description="Basic and acidic residues" evidence="16">
    <location>
        <begin position="224"/>
        <end position="239"/>
    </location>
</feature>
<organism evidence="19 20">
    <name type="scientific">Riccia sorocarpa</name>
    <dbReference type="NCBI Taxonomy" id="122646"/>
    <lineage>
        <taxon>Eukaryota</taxon>
        <taxon>Viridiplantae</taxon>
        <taxon>Streptophyta</taxon>
        <taxon>Embryophyta</taxon>
        <taxon>Marchantiophyta</taxon>
        <taxon>Marchantiopsida</taxon>
        <taxon>Marchantiidae</taxon>
        <taxon>Marchantiales</taxon>
        <taxon>Ricciaceae</taxon>
        <taxon>Riccia</taxon>
    </lineage>
</organism>
<dbReference type="Pfam" id="PF25505">
    <property type="entry name" value="ARM_CPL3"/>
    <property type="match status" value="1"/>
</dbReference>
<dbReference type="SMART" id="SM00577">
    <property type="entry name" value="CPDc"/>
    <property type="match status" value="1"/>
</dbReference>
<comment type="catalytic activity">
    <reaction evidence="12">
        <text>O-phospho-L-seryl-[protein] + H2O = L-seryl-[protein] + phosphate</text>
        <dbReference type="Rhea" id="RHEA:20629"/>
        <dbReference type="Rhea" id="RHEA-COMP:9863"/>
        <dbReference type="Rhea" id="RHEA-COMP:11604"/>
        <dbReference type="ChEBI" id="CHEBI:15377"/>
        <dbReference type="ChEBI" id="CHEBI:29999"/>
        <dbReference type="ChEBI" id="CHEBI:43474"/>
        <dbReference type="ChEBI" id="CHEBI:83421"/>
        <dbReference type="EC" id="3.1.3.16"/>
    </reaction>
</comment>
<keyword evidence="11" id="KW-0539">Nucleus</keyword>
<comment type="caution">
    <text evidence="19">The sequence shown here is derived from an EMBL/GenBank/DDBJ whole genome shotgun (WGS) entry which is preliminary data.</text>
</comment>
<feature type="domain" description="FCP1 homology" evidence="18">
    <location>
        <begin position="1285"/>
        <end position="1468"/>
    </location>
</feature>
<dbReference type="InterPro" id="IPR036420">
    <property type="entry name" value="BRCT_dom_sf"/>
</dbReference>
<dbReference type="GO" id="GO:0046872">
    <property type="term" value="F:metal ion binding"/>
    <property type="evidence" value="ECO:0007669"/>
    <property type="project" value="UniProtKB-KW"/>
</dbReference>
<dbReference type="Gene3D" id="3.40.50.10190">
    <property type="entry name" value="BRCT domain"/>
    <property type="match status" value="1"/>
</dbReference>
<dbReference type="Gene3D" id="3.40.50.1000">
    <property type="entry name" value="HAD superfamily/HAD-like"/>
    <property type="match status" value="1"/>
</dbReference>
<evidence type="ECO:0000256" key="7">
    <source>
        <dbReference type="ARBA" id="ARBA00022801"/>
    </source>
</evidence>
<feature type="region of interest" description="Disordered" evidence="16">
    <location>
        <begin position="894"/>
        <end position="1004"/>
    </location>
</feature>
<evidence type="ECO:0000256" key="6">
    <source>
        <dbReference type="ARBA" id="ARBA00022723"/>
    </source>
</evidence>
<dbReference type="InterPro" id="IPR039189">
    <property type="entry name" value="Fcp1"/>
</dbReference>
<evidence type="ECO:0000256" key="2">
    <source>
        <dbReference type="ARBA" id="ARBA00001946"/>
    </source>
</evidence>
<feature type="region of interest" description="Disordered" evidence="16">
    <location>
        <begin position="782"/>
        <end position="801"/>
    </location>
</feature>
<dbReference type="PANTHER" id="PTHR23081:SF2">
    <property type="entry name" value="RNA POLYMERASE II C-TERMINAL DOMAIN PHOSPHATASE-LIKE 3"/>
    <property type="match status" value="1"/>
</dbReference>
<feature type="compositionally biased region" description="Polar residues" evidence="16">
    <location>
        <begin position="1192"/>
        <end position="1209"/>
    </location>
</feature>
<keyword evidence="9" id="KW-0805">Transcription regulation</keyword>
<dbReference type="InterPro" id="IPR011947">
    <property type="entry name" value="FCP1_euk"/>
</dbReference>
<keyword evidence="7" id="KW-0378">Hydrolase</keyword>
<dbReference type="Proteomes" id="UP001633002">
    <property type="component" value="Unassembled WGS sequence"/>
</dbReference>
<accession>A0ABD3GE05</accession>
<feature type="region of interest" description="Disordered" evidence="16">
    <location>
        <begin position="437"/>
        <end position="456"/>
    </location>
</feature>
<feature type="region of interest" description="Disordered" evidence="16">
    <location>
        <begin position="1111"/>
        <end position="1139"/>
    </location>
</feature>
<dbReference type="GO" id="GO:0009651">
    <property type="term" value="P:response to salt stress"/>
    <property type="evidence" value="ECO:0007669"/>
    <property type="project" value="UniProtKB-ARBA"/>
</dbReference>
<keyword evidence="6" id="KW-0479">Metal-binding</keyword>
<dbReference type="FunFam" id="3.40.50.10190:FF:000014">
    <property type="entry name" value="RNA polymerase II C-terminal domain phosphatase-like 3"/>
    <property type="match status" value="1"/>
</dbReference>
<dbReference type="CDD" id="cd07521">
    <property type="entry name" value="HAD_FCP1-like"/>
    <property type="match status" value="1"/>
</dbReference>
<evidence type="ECO:0000259" key="18">
    <source>
        <dbReference type="PROSITE" id="PS50969"/>
    </source>
</evidence>
<dbReference type="GO" id="GO:0004722">
    <property type="term" value="F:protein serine/threonine phosphatase activity"/>
    <property type="evidence" value="ECO:0007669"/>
    <property type="project" value="UniProtKB-EC"/>
</dbReference>
<dbReference type="GO" id="GO:0005634">
    <property type="term" value="C:nucleus"/>
    <property type="evidence" value="ECO:0007669"/>
    <property type="project" value="UniProtKB-SubCell"/>
</dbReference>
<dbReference type="SMART" id="SM00292">
    <property type="entry name" value="BRCT"/>
    <property type="match status" value="1"/>
</dbReference>
<feature type="coiled-coil region" evidence="15">
    <location>
        <begin position="1255"/>
        <end position="1282"/>
    </location>
</feature>